<keyword evidence="1" id="KW-0472">Membrane</keyword>
<dbReference type="EMBL" id="KZ149901">
    <property type="protein sequence ID" value="PZC78526.1"/>
    <property type="molecule type" value="Genomic_DNA"/>
</dbReference>
<accession>A0A2W1C0N8</accession>
<proteinExistence type="predicted"/>
<gene>
    <name evidence="2" type="primary">HaOG202092</name>
    <name evidence="2" type="ORF">B5X24_HaOG202092</name>
</gene>
<keyword evidence="1" id="KW-0812">Transmembrane</keyword>
<name>A0A2W1C0N8_HELAM</name>
<evidence type="ECO:0000313" key="2">
    <source>
        <dbReference type="EMBL" id="PZC78526.1"/>
    </source>
</evidence>
<keyword evidence="1" id="KW-1133">Transmembrane helix</keyword>
<protein>
    <submittedName>
        <fullName evidence="2">Uncharacterized protein</fullName>
    </submittedName>
</protein>
<reference evidence="2 3" key="1">
    <citation type="journal article" date="2017" name="BMC Biol.">
        <title>Genomic innovations, transcriptional plasticity and gene loss underlying the evolution and divergence of two highly polyphagous and invasive Helicoverpa pest species.</title>
        <authorList>
            <person name="Pearce S.L."/>
            <person name="Clarke D.F."/>
            <person name="East P.D."/>
            <person name="Elfekih S."/>
            <person name="Gordon K.H."/>
            <person name="Jermiin L.S."/>
            <person name="McGaughran A."/>
            <person name="Oakeshott J.G."/>
            <person name="Papanikolaou A."/>
            <person name="Perera O.P."/>
            <person name="Rane R.V."/>
            <person name="Richards S."/>
            <person name="Tay W.T."/>
            <person name="Walsh T.K."/>
            <person name="Anderson A."/>
            <person name="Anderson C.J."/>
            <person name="Asgari S."/>
            <person name="Board P.G."/>
            <person name="Bretschneider A."/>
            <person name="Campbell P.M."/>
            <person name="Chertemps T."/>
            <person name="Christeller J.T."/>
            <person name="Coppin C.W."/>
            <person name="Downes S.J."/>
            <person name="Duan G."/>
            <person name="Farnsworth C.A."/>
            <person name="Good R.T."/>
            <person name="Han L.B."/>
            <person name="Han Y.C."/>
            <person name="Hatje K."/>
            <person name="Horne I."/>
            <person name="Huang Y.P."/>
            <person name="Hughes D.S."/>
            <person name="Jacquin-Joly E."/>
            <person name="James W."/>
            <person name="Jhangiani S."/>
            <person name="Kollmar M."/>
            <person name="Kuwar S.S."/>
            <person name="Li S."/>
            <person name="Liu N.Y."/>
            <person name="Maibeche M.T."/>
            <person name="Miller J.R."/>
            <person name="Montagne N."/>
            <person name="Perry T."/>
            <person name="Qu J."/>
            <person name="Song S.V."/>
            <person name="Sutton G.G."/>
            <person name="Vogel H."/>
            <person name="Walenz B.P."/>
            <person name="Xu W."/>
            <person name="Zhang H.J."/>
            <person name="Zou Z."/>
            <person name="Batterham P."/>
            <person name="Edwards O.R."/>
            <person name="Feyereisen R."/>
            <person name="Gibbs R.A."/>
            <person name="Heckel D.G."/>
            <person name="McGrath A."/>
            <person name="Robin C."/>
            <person name="Scherer S.E."/>
            <person name="Worley K.C."/>
            <person name="Wu Y.D."/>
        </authorList>
    </citation>
    <scope>NUCLEOTIDE SEQUENCE [LARGE SCALE GENOMIC DNA]</scope>
    <source>
        <strain evidence="2">Harm_GR_Male_#8</strain>
        <tissue evidence="2">Whole organism</tissue>
    </source>
</reference>
<feature type="transmembrane region" description="Helical" evidence="1">
    <location>
        <begin position="37"/>
        <end position="57"/>
    </location>
</feature>
<organism evidence="2 3">
    <name type="scientific">Helicoverpa armigera</name>
    <name type="common">Cotton bollworm</name>
    <name type="synonym">Heliothis armigera</name>
    <dbReference type="NCBI Taxonomy" id="29058"/>
    <lineage>
        <taxon>Eukaryota</taxon>
        <taxon>Metazoa</taxon>
        <taxon>Ecdysozoa</taxon>
        <taxon>Arthropoda</taxon>
        <taxon>Hexapoda</taxon>
        <taxon>Insecta</taxon>
        <taxon>Pterygota</taxon>
        <taxon>Neoptera</taxon>
        <taxon>Endopterygota</taxon>
        <taxon>Lepidoptera</taxon>
        <taxon>Glossata</taxon>
        <taxon>Ditrysia</taxon>
        <taxon>Noctuoidea</taxon>
        <taxon>Noctuidae</taxon>
        <taxon>Heliothinae</taxon>
        <taxon>Helicoverpa</taxon>
    </lineage>
</organism>
<keyword evidence="3" id="KW-1185">Reference proteome</keyword>
<dbReference type="AlphaFoldDB" id="A0A2W1C0N8"/>
<dbReference type="Proteomes" id="UP000249218">
    <property type="component" value="Unassembled WGS sequence"/>
</dbReference>
<evidence type="ECO:0000313" key="3">
    <source>
        <dbReference type="Proteomes" id="UP000249218"/>
    </source>
</evidence>
<sequence>MRNPTVPIVWKLPECSRRMVFLLDRVIEYFTANPQDVQTLIVILIILIVFLGLDYLLQMILSSKIIIYFNTLSEDY</sequence>
<evidence type="ECO:0000256" key="1">
    <source>
        <dbReference type="SAM" id="Phobius"/>
    </source>
</evidence>